<dbReference type="Gene3D" id="3.20.20.190">
    <property type="entry name" value="Phosphatidylinositol (PI) phosphodiesterase"/>
    <property type="match status" value="1"/>
</dbReference>
<dbReference type="EMBL" id="JAFITR010000082">
    <property type="protein sequence ID" value="MBN4067194.1"/>
    <property type="molecule type" value="Genomic_DNA"/>
</dbReference>
<comment type="caution">
    <text evidence="2">The sequence shown here is derived from an EMBL/GenBank/DDBJ whole genome shotgun (WGS) entry which is preliminary data.</text>
</comment>
<dbReference type="PROSITE" id="PS51704">
    <property type="entry name" value="GP_PDE"/>
    <property type="match status" value="1"/>
</dbReference>
<sequence length="233" mass="25490">MVEIIAHRGNSSEAPENTLAAFRQAIELNVDRIECDLRLTADNVPVTMHDPVVQDIAVATATLDELKTIDVGASFSSAFQGEQIATFEELLLLPRGKIGLMVELKSRDVNHERLVDSVVKLLDKHQEKEAGQGAICVGSFDPALLECFHRAAPRYPLIAIAENEGYLNAFKQLPCSVFALSHKIATPSAVKQINDSGYSVWVWTVNDPLLARYFIALGIHAIITDKPKVVSCG</sequence>
<dbReference type="InterPro" id="IPR017946">
    <property type="entry name" value="PLC-like_Pdiesterase_TIM-brl"/>
</dbReference>
<dbReference type="SUPFAM" id="SSF51695">
    <property type="entry name" value="PLC-like phosphodiesterases"/>
    <property type="match status" value="1"/>
</dbReference>
<evidence type="ECO:0000259" key="1">
    <source>
        <dbReference type="PROSITE" id="PS51704"/>
    </source>
</evidence>
<protein>
    <recommendedName>
        <fullName evidence="1">GP-PDE domain-containing protein</fullName>
    </recommendedName>
</protein>
<dbReference type="PANTHER" id="PTHR46211">
    <property type="entry name" value="GLYCEROPHOSPHORYL DIESTER PHOSPHODIESTERASE"/>
    <property type="match status" value="1"/>
</dbReference>
<reference evidence="2 3" key="1">
    <citation type="submission" date="2021-02" db="EMBL/GenBank/DDBJ databases">
        <title>Activity-based single-cell genomes from oceanic crustal fluid captures similar information to metagenomic and metatranscriptomic surveys with orders of magnitude less sampling.</title>
        <authorList>
            <person name="D'Angelo T.S."/>
            <person name="Orcutt B.N."/>
        </authorList>
    </citation>
    <scope>NUCLEOTIDE SEQUENCE [LARGE SCALE GENOMIC DNA]</scope>
    <source>
        <strain evidence="2">AH-315-G07</strain>
    </source>
</reference>
<evidence type="ECO:0000313" key="2">
    <source>
        <dbReference type="EMBL" id="MBN4067194.1"/>
    </source>
</evidence>
<dbReference type="Proteomes" id="UP000722121">
    <property type="component" value="Unassembled WGS sequence"/>
</dbReference>
<accession>A0ABS3ASM2</accession>
<gene>
    <name evidence="2" type="ORF">JYU14_03825</name>
</gene>
<dbReference type="InterPro" id="IPR030395">
    <property type="entry name" value="GP_PDE_dom"/>
</dbReference>
<feature type="domain" description="GP-PDE" evidence="1">
    <location>
        <begin position="2"/>
        <end position="233"/>
    </location>
</feature>
<dbReference type="PANTHER" id="PTHR46211:SF14">
    <property type="entry name" value="GLYCEROPHOSPHODIESTER PHOSPHODIESTERASE"/>
    <property type="match status" value="1"/>
</dbReference>
<proteinExistence type="predicted"/>
<keyword evidence="3" id="KW-1185">Reference proteome</keyword>
<dbReference type="Pfam" id="PF03009">
    <property type="entry name" value="GDPD"/>
    <property type="match status" value="1"/>
</dbReference>
<name>A0ABS3ASM2_9BACT</name>
<organism evidence="2 3">
    <name type="scientific">Simkania negevensis</name>
    <dbReference type="NCBI Taxonomy" id="83561"/>
    <lineage>
        <taxon>Bacteria</taxon>
        <taxon>Pseudomonadati</taxon>
        <taxon>Chlamydiota</taxon>
        <taxon>Chlamydiia</taxon>
        <taxon>Parachlamydiales</taxon>
        <taxon>Simkaniaceae</taxon>
        <taxon>Simkania</taxon>
    </lineage>
</organism>
<evidence type="ECO:0000313" key="3">
    <source>
        <dbReference type="Proteomes" id="UP000722121"/>
    </source>
</evidence>